<dbReference type="GO" id="GO:0006355">
    <property type="term" value="P:regulation of DNA-templated transcription"/>
    <property type="evidence" value="ECO:0007669"/>
    <property type="project" value="InterPro"/>
</dbReference>
<evidence type="ECO:0000256" key="1">
    <source>
        <dbReference type="ARBA" id="ARBA00005820"/>
    </source>
</evidence>
<feature type="region of interest" description="Disordered" evidence="6">
    <location>
        <begin position="1"/>
        <end position="21"/>
    </location>
</feature>
<dbReference type="EMBL" id="BOMQ01000011">
    <property type="protein sequence ID" value="GIE47363.1"/>
    <property type="molecule type" value="Genomic_DNA"/>
</dbReference>
<dbReference type="FunFam" id="1.25.40.10:FF:000222">
    <property type="entry name" value="SARP family transcriptional regulator"/>
    <property type="match status" value="1"/>
</dbReference>
<evidence type="ECO:0000259" key="7">
    <source>
        <dbReference type="PROSITE" id="PS51755"/>
    </source>
</evidence>
<keyword evidence="4" id="KW-0804">Transcription</keyword>
<dbReference type="GO" id="GO:0003677">
    <property type="term" value="F:DNA binding"/>
    <property type="evidence" value="ECO:0007669"/>
    <property type="project" value="UniProtKB-UniRule"/>
</dbReference>
<dbReference type="PROSITE" id="PS51755">
    <property type="entry name" value="OMPR_PHOB"/>
    <property type="match status" value="1"/>
</dbReference>
<dbReference type="Gene3D" id="1.25.40.10">
    <property type="entry name" value="Tetratricopeptide repeat domain"/>
    <property type="match status" value="1"/>
</dbReference>
<keyword evidence="3 5" id="KW-0238">DNA-binding</keyword>
<dbReference type="Pfam" id="PF03704">
    <property type="entry name" value="BTAD"/>
    <property type="match status" value="1"/>
</dbReference>
<dbReference type="SMART" id="SM01043">
    <property type="entry name" value="BTAD"/>
    <property type="match status" value="1"/>
</dbReference>
<evidence type="ECO:0000313" key="9">
    <source>
        <dbReference type="Proteomes" id="UP000647172"/>
    </source>
</evidence>
<evidence type="ECO:0000256" key="4">
    <source>
        <dbReference type="ARBA" id="ARBA00023163"/>
    </source>
</evidence>
<gene>
    <name evidence="8" type="ORF">Ani05nite_08970</name>
</gene>
<dbReference type="CDD" id="cd15831">
    <property type="entry name" value="BTAD"/>
    <property type="match status" value="1"/>
</dbReference>
<dbReference type="PANTHER" id="PTHR35807:SF1">
    <property type="entry name" value="TRANSCRIPTIONAL REGULATOR REDD"/>
    <property type="match status" value="1"/>
</dbReference>
<accession>A0A919JCM6</accession>
<keyword evidence="2" id="KW-0805">Transcription regulation</keyword>
<evidence type="ECO:0000313" key="8">
    <source>
        <dbReference type="EMBL" id="GIE47363.1"/>
    </source>
</evidence>
<dbReference type="InterPro" id="IPR005158">
    <property type="entry name" value="BTAD"/>
</dbReference>
<evidence type="ECO:0000256" key="2">
    <source>
        <dbReference type="ARBA" id="ARBA00023015"/>
    </source>
</evidence>
<feature type="DNA-binding region" description="OmpR/PhoB-type" evidence="5">
    <location>
        <begin position="1"/>
        <end position="97"/>
    </location>
</feature>
<dbReference type="PANTHER" id="PTHR35807">
    <property type="entry name" value="TRANSCRIPTIONAL REGULATOR REDD-RELATED"/>
    <property type="match status" value="1"/>
</dbReference>
<protein>
    <recommendedName>
        <fullName evidence="7">OmpR/PhoB-type domain-containing protein</fullName>
    </recommendedName>
</protein>
<dbReference type="SMART" id="SM00862">
    <property type="entry name" value="Trans_reg_C"/>
    <property type="match status" value="1"/>
</dbReference>
<dbReference type="SUPFAM" id="SSF46894">
    <property type="entry name" value="C-terminal effector domain of the bipartite response regulators"/>
    <property type="match status" value="1"/>
</dbReference>
<proteinExistence type="inferred from homology"/>
<reference evidence="8" key="1">
    <citation type="submission" date="2021-01" db="EMBL/GenBank/DDBJ databases">
        <title>Whole genome shotgun sequence of Actinoplanes nipponensis NBRC 14063.</title>
        <authorList>
            <person name="Komaki H."/>
            <person name="Tamura T."/>
        </authorList>
    </citation>
    <scope>NUCLEOTIDE SEQUENCE</scope>
    <source>
        <strain evidence="8">NBRC 14063</strain>
    </source>
</reference>
<sequence length="269" mass="30282">MKFNVLGPLEVTSEGTDRTPTPPKVRRVLALLLLRANQVVSVDALIEELWGEHPPMSAVTTAQTYIYQLRRSFNRHQVAPQRPEWLVTTAPGYLMYVDPEQIDAHSFQTMSWQGRQLLDNGRTAEAAAVLRRALDLWRGPALANVLTGRLLESHAVHLEEERLRTLELRILADAELGRHHELIGELRSLVAAHPLNEWFHGQLIAALSRCGRRSEALQAYQNLRVLLHDQLGLDPQPELQRLQREVLTYDSPEAPGFGLGMRPTLAAAS</sequence>
<dbReference type="GO" id="GO:0000160">
    <property type="term" value="P:phosphorelay signal transduction system"/>
    <property type="evidence" value="ECO:0007669"/>
    <property type="project" value="InterPro"/>
</dbReference>
<name>A0A919JCM6_9ACTN</name>
<dbReference type="Proteomes" id="UP000647172">
    <property type="component" value="Unassembled WGS sequence"/>
</dbReference>
<dbReference type="Pfam" id="PF00486">
    <property type="entry name" value="Trans_reg_C"/>
    <property type="match status" value="1"/>
</dbReference>
<dbReference type="InterPro" id="IPR051677">
    <property type="entry name" value="AfsR-DnrI-RedD_regulator"/>
</dbReference>
<evidence type="ECO:0000256" key="6">
    <source>
        <dbReference type="SAM" id="MobiDB-lite"/>
    </source>
</evidence>
<evidence type="ECO:0000256" key="5">
    <source>
        <dbReference type="PROSITE-ProRule" id="PRU01091"/>
    </source>
</evidence>
<keyword evidence="9" id="KW-1185">Reference proteome</keyword>
<dbReference type="Gene3D" id="1.10.10.10">
    <property type="entry name" value="Winged helix-like DNA-binding domain superfamily/Winged helix DNA-binding domain"/>
    <property type="match status" value="1"/>
</dbReference>
<comment type="similarity">
    <text evidence="1">Belongs to the AfsR/DnrI/RedD regulatory family.</text>
</comment>
<comment type="caution">
    <text evidence="8">The sequence shown here is derived from an EMBL/GenBank/DDBJ whole genome shotgun (WGS) entry which is preliminary data.</text>
</comment>
<dbReference type="AlphaFoldDB" id="A0A919JCM6"/>
<dbReference type="RefSeq" id="WP_203765376.1">
    <property type="nucleotide sequence ID" value="NZ_BAAAYJ010000064.1"/>
</dbReference>
<evidence type="ECO:0000256" key="3">
    <source>
        <dbReference type="ARBA" id="ARBA00023125"/>
    </source>
</evidence>
<dbReference type="InterPro" id="IPR036388">
    <property type="entry name" value="WH-like_DNA-bd_sf"/>
</dbReference>
<organism evidence="8 9">
    <name type="scientific">Actinoplanes nipponensis</name>
    <dbReference type="NCBI Taxonomy" id="135950"/>
    <lineage>
        <taxon>Bacteria</taxon>
        <taxon>Bacillati</taxon>
        <taxon>Actinomycetota</taxon>
        <taxon>Actinomycetes</taxon>
        <taxon>Micromonosporales</taxon>
        <taxon>Micromonosporaceae</taxon>
        <taxon>Actinoplanes</taxon>
    </lineage>
</organism>
<feature type="domain" description="OmpR/PhoB-type" evidence="7">
    <location>
        <begin position="1"/>
        <end position="97"/>
    </location>
</feature>
<dbReference type="InterPro" id="IPR016032">
    <property type="entry name" value="Sig_transdc_resp-reg_C-effctor"/>
</dbReference>
<dbReference type="InterPro" id="IPR001867">
    <property type="entry name" value="OmpR/PhoB-type_DNA-bd"/>
</dbReference>
<dbReference type="InterPro" id="IPR011990">
    <property type="entry name" value="TPR-like_helical_dom_sf"/>
</dbReference>
<dbReference type="SUPFAM" id="SSF48452">
    <property type="entry name" value="TPR-like"/>
    <property type="match status" value="1"/>
</dbReference>